<dbReference type="EMBL" id="WAGX01000008">
    <property type="protein sequence ID" value="KAB1434535.1"/>
    <property type="molecule type" value="Genomic_DNA"/>
</dbReference>
<proteinExistence type="predicted"/>
<dbReference type="GO" id="GO:0003677">
    <property type="term" value="F:DNA binding"/>
    <property type="evidence" value="ECO:0007669"/>
    <property type="project" value="UniProtKB-UniRule"/>
</dbReference>
<evidence type="ECO:0000256" key="2">
    <source>
        <dbReference type="PROSITE-ProRule" id="PRU00335"/>
    </source>
</evidence>
<dbReference type="InterPro" id="IPR050624">
    <property type="entry name" value="HTH-type_Tx_Regulator"/>
</dbReference>
<dbReference type="Gene3D" id="1.10.357.10">
    <property type="entry name" value="Tetracycline Repressor, domain 2"/>
    <property type="match status" value="1"/>
</dbReference>
<dbReference type="PANTHER" id="PTHR43479">
    <property type="entry name" value="ACREF/ENVCD OPERON REPRESSOR-RELATED"/>
    <property type="match status" value="1"/>
</dbReference>
<gene>
    <name evidence="4" type="ORF">F7O84_18805</name>
</gene>
<evidence type="ECO:0000313" key="5">
    <source>
        <dbReference type="Proteomes" id="UP000461768"/>
    </source>
</evidence>
<dbReference type="RefSeq" id="WP_151148621.1">
    <property type="nucleotide sequence ID" value="NZ_WAGX01000008.1"/>
</dbReference>
<dbReference type="InterPro" id="IPR001647">
    <property type="entry name" value="HTH_TetR"/>
</dbReference>
<evidence type="ECO:0000313" key="4">
    <source>
        <dbReference type="EMBL" id="KAB1434535.1"/>
    </source>
</evidence>
<sequence length="191" mass="21802">MNQQEKDTRQLIIDTAKDLINETGNIEEITVRQIAKRAEVGIGLINYHFKSKDNLLSEAVGDVMSEMICKFTKEDSNSMISPVVKLKALLKELYSFAGRNEKLIHFILNREVVGGDFKTALYLISFLKEIFGENEDEMKLRIIALQILLPIQVTGLNEESFLMYSGIDLSNVEQRERFIDALINNLMKEKG</sequence>
<feature type="DNA-binding region" description="H-T-H motif" evidence="2">
    <location>
        <begin position="30"/>
        <end position="49"/>
    </location>
</feature>
<dbReference type="OrthoDB" id="9789566at2"/>
<dbReference type="Proteomes" id="UP000461768">
    <property type="component" value="Unassembled WGS sequence"/>
</dbReference>
<dbReference type="InterPro" id="IPR009057">
    <property type="entry name" value="Homeodomain-like_sf"/>
</dbReference>
<organism evidence="4 5">
    <name type="scientific">Candidatus Galacturonatibacter soehngenii</name>
    <dbReference type="NCBI Taxonomy" id="2307010"/>
    <lineage>
        <taxon>Bacteria</taxon>
        <taxon>Bacillati</taxon>
        <taxon>Bacillota</taxon>
        <taxon>Clostridia</taxon>
        <taxon>Lachnospirales</taxon>
        <taxon>Lachnospiraceae</taxon>
        <taxon>Candidatus Galacturonatibacter</taxon>
    </lineage>
</organism>
<accession>A0A7V7QHR8</accession>
<feature type="domain" description="HTH tetR-type" evidence="3">
    <location>
        <begin position="6"/>
        <end position="67"/>
    </location>
</feature>
<evidence type="ECO:0000256" key="1">
    <source>
        <dbReference type="ARBA" id="ARBA00023125"/>
    </source>
</evidence>
<dbReference type="PANTHER" id="PTHR43479:SF11">
    <property type="entry name" value="ACREF_ENVCD OPERON REPRESSOR-RELATED"/>
    <property type="match status" value="1"/>
</dbReference>
<reference evidence="4 5" key="2">
    <citation type="submission" date="2020-02" db="EMBL/GenBank/DDBJ databases">
        <title>Candidatus Galacturonibacter soehngenii shows hetero-acetogenic catabolism of galacturonic acid but lacks a canonical carbon monoxide dehydrogenase/acetyl-CoA synthase complex.</title>
        <authorList>
            <person name="Diender M."/>
            <person name="Stouten G.R."/>
            <person name="Petersen J.F."/>
            <person name="Nielsen P.H."/>
            <person name="Dueholm M.S."/>
            <person name="Pronk J.T."/>
            <person name="Van Loosdrecht M.C.M."/>
        </authorList>
    </citation>
    <scope>NUCLEOTIDE SEQUENCE [LARGE SCALE GENOMIC DNA]</scope>
    <source>
        <strain evidence="4">GalUA</strain>
    </source>
</reference>
<dbReference type="AlphaFoldDB" id="A0A7V7QHR8"/>
<protein>
    <submittedName>
        <fullName evidence="4">TetR/AcrR family transcriptional regulator</fullName>
    </submittedName>
</protein>
<keyword evidence="1 2" id="KW-0238">DNA-binding</keyword>
<comment type="caution">
    <text evidence="4">The sequence shown here is derived from an EMBL/GenBank/DDBJ whole genome shotgun (WGS) entry which is preliminary data.</text>
</comment>
<name>A0A7V7QHR8_9FIRM</name>
<dbReference type="PROSITE" id="PS50977">
    <property type="entry name" value="HTH_TETR_2"/>
    <property type="match status" value="1"/>
</dbReference>
<dbReference type="SUPFAM" id="SSF46689">
    <property type="entry name" value="Homeodomain-like"/>
    <property type="match status" value="1"/>
</dbReference>
<keyword evidence="5" id="KW-1185">Reference proteome</keyword>
<reference evidence="4 5" key="1">
    <citation type="submission" date="2019-09" db="EMBL/GenBank/DDBJ databases">
        <authorList>
            <person name="Valk L.C."/>
        </authorList>
    </citation>
    <scope>NUCLEOTIDE SEQUENCE [LARGE SCALE GENOMIC DNA]</scope>
    <source>
        <strain evidence="4">GalUA</strain>
    </source>
</reference>
<dbReference type="Pfam" id="PF00440">
    <property type="entry name" value="TetR_N"/>
    <property type="match status" value="1"/>
</dbReference>
<evidence type="ECO:0000259" key="3">
    <source>
        <dbReference type="PROSITE" id="PS50977"/>
    </source>
</evidence>